<keyword evidence="5 6" id="KW-0472">Membrane</keyword>
<keyword evidence="9" id="KW-1185">Reference proteome</keyword>
<dbReference type="GO" id="GO:0005886">
    <property type="term" value="C:plasma membrane"/>
    <property type="evidence" value="ECO:0007669"/>
    <property type="project" value="UniProtKB-SubCell"/>
</dbReference>
<reference evidence="8" key="1">
    <citation type="submission" date="2021-03" db="EMBL/GenBank/DDBJ databases">
        <title>Microbacterium sp. nov., a novel actinobacterium isolated from cow dung.</title>
        <authorList>
            <person name="Zhang L."/>
        </authorList>
    </citation>
    <scope>NUCLEOTIDE SEQUENCE</scope>
    <source>
        <strain evidence="8">NEAU-LLB</strain>
    </source>
</reference>
<evidence type="ECO:0000256" key="3">
    <source>
        <dbReference type="ARBA" id="ARBA00022692"/>
    </source>
</evidence>
<gene>
    <name evidence="8" type="ORF">J5V96_05765</name>
</gene>
<dbReference type="Pfam" id="PF13396">
    <property type="entry name" value="PLDc_N"/>
    <property type="match status" value="1"/>
</dbReference>
<sequence>MTTKNSVKDYAKVTAATAATAKTAEAGVGLVGKAFLSLLGLVQIGLALAAFSDLWARPEKQVRMTKLAWIPIILINWIGPLAYFIGGVKR</sequence>
<dbReference type="EMBL" id="JAGFOA010000002">
    <property type="protein sequence ID" value="MBO3663016.1"/>
    <property type="molecule type" value="Genomic_DNA"/>
</dbReference>
<proteinExistence type="predicted"/>
<dbReference type="RefSeq" id="WP_208501634.1">
    <property type="nucleotide sequence ID" value="NZ_JAGFOA010000002.1"/>
</dbReference>
<keyword evidence="4 6" id="KW-1133">Transmembrane helix</keyword>
<evidence type="ECO:0000256" key="1">
    <source>
        <dbReference type="ARBA" id="ARBA00004651"/>
    </source>
</evidence>
<dbReference type="InterPro" id="IPR027379">
    <property type="entry name" value="CLS_N"/>
</dbReference>
<evidence type="ECO:0000256" key="5">
    <source>
        <dbReference type="ARBA" id="ARBA00023136"/>
    </source>
</evidence>
<feature type="transmembrane region" description="Helical" evidence="6">
    <location>
        <begin position="67"/>
        <end position="86"/>
    </location>
</feature>
<dbReference type="Proteomes" id="UP000680132">
    <property type="component" value="Unassembled WGS sequence"/>
</dbReference>
<name>A0A939TQD5_9MICO</name>
<dbReference type="AlphaFoldDB" id="A0A939TQD5"/>
<keyword evidence="2" id="KW-1003">Cell membrane</keyword>
<feature type="domain" description="Cardiolipin synthase N-terminal" evidence="7">
    <location>
        <begin position="46"/>
        <end position="85"/>
    </location>
</feature>
<accession>A0A939TQD5</accession>
<protein>
    <submittedName>
        <fullName evidence="8">PLDc N-terminal domain-containing protein</fullName>
    </submittedName>
</protein>
<evidence type="ECO:0000256" key="4">
    <source>
        <dbReference type="ARBA" id="ARBA00022989"/>
    </source>
</evidence>
<evidence type="ECO:0000256" key="2">
    <source>
        <dbReference type="ARBA" id="ARBA00022475"/>
    </source>
</evidence>
<organism evidence="8 9">
    <name type="scientific">Microbacterium stercoris</name>
    <dbReference type="NCBI Taxonomy" id="2820289"/>
    <lineage>
        <taxon>Bacteria</taxon>
        <taxon>Bacillati</taxon>
        <taxon>Actinomycetota</taxon>
        <taxon>Actinomycetes</taxon>
        <taxon>Micrococcales</taxon>
        <taxon>Microbacteriaceae</taxon>
        <taxon>Microbacterium</taxon>
    </lineage>
</organism>
<comment type="subcellular location">
    <subcellularLocation>
        <location evidence="1">Cell membrane</location>
        <topology evidence="1">Multi-pass membrane protein</topology>
    </subcellularLocation>
</comment>
<evidence type="ECO:0000259" key="7">
    <source>
        <dbReference type="Pfam" id="PF13396"/>
    </source>
</evidence>
<comment type="caution">
    <text evidence="8">The sequence shown here is derived from an EMBL/GenBank/DDBJ whole genome shotgun (WGS) entry which is preliminary data.</text>
</comment>
<feature type="transmembrane region" description="Helical" evidence="6">
    <location>
        <begin position="34"/>
        <end position="55"/>
    </location>
</feature>
<evidence type="ECO:0000313" key="8">
    <source>
        <dbReference type="EMBL" id="MBO3663016.1"/>
    </source>
</evidence>
<evidence type="ECO:0000313" key="9">
    <source>
        <dbReference type="Proteomes" id="UP000680132"/>
    </source>
</evidence>
<keyword evidence="3 6" id="KW-0812">Transmembrane</keyword>
<evidence type="ECO:0000256" key="6">
    <source>
        <dbReference type="SAM" id="Phobius"/>
    </source>
</evidence>